<feature type="region of interest" description="SAW" evidence="3">
    <location>
        <begin position="434"/>
        <end position="510"/>
    </location>
</feature>
<proteinExistence type="inferred from homology"/>
<evidence type="ECO:0000256" key="1">
    <source>
        <dbReference type="ARBA" id="ARBA00023015"/>
    </source>
</evidence>
<evidence type="ECO:0000256" key="3">
    <source>
        <dbReference type="PROSITE-ProRule" id="PRU01191"/>
    </source>
</evidence>
<feature type="short sequence motif" description="VHIID" evidence="3">
    <location>
        <begin position="792"/>
        <end position="796"/>
    </location>
</feature>
<reference evidence="5" key="1">
    <citation type="submission" date="2023-04" db="EMBL/GenBank/DDBJ databases">
        <authorList>
            <person name="Vijverberg K."/>
            <person name="Xiong W."/>
            <person name="Schranz E."/>
        </authorList>
    </citation>
    <scope>NUCLEOTIDE SEQUENCE</scope>
</reference>
<keyword evidence="1" id="KW-0805">Transcription regulation</keyword>
<keyword evidence="2" id="KW-0804">Transcription</keyword>
<sequence length="1051" mass="118610">MFHSEHFDRAKLADDNPSSEDLLNICFEFTSPPCQNTLNATDFQLEEDEKDNPFASLGIVKDFSSRSSKTNGEKIRVPSCNGEEPEANDQTLSTPARIRIAGQQFIDSYSSKGDEICQLSHPFKVSFSGLSNDETKDIQLLVTLLASAEKTGQKKFNQAKKLIRLCSNMSFNEGNPVERLVYYFSEAIRMKINSELGSVARNGLESMQFDLQEALMNVDTCIFAFHQKVPLSQVCQFSSFHTIIENLTKATKIHVIDLEIRTGMQYVVMMQALASQSECHIDHIKITAIGTRSESKIKDTCKNLSDFAKTMNILLSFKIVMVADIMDFNIDLLELDGDEKVAVYAPFILSTLIVKPKSLEYLMREIRKINPCVMVITEVEANHTSPAFVDRFIEALFFYGALFDSVSDCLSNDDLNRKAMESVFYGHCIRNIVAAEGDERTIRHIGVDVWRKFFQRFGMLEIELSDATLNEAKLLIDNFKCGDSCSLLVDRGCFLVGWKGANWHLIAIEEIDNCRELLSSCTFQLYFNRKIRDSIALRLVMFSSKQLDVCKPEDDDRSSKLEELRKDEQEPCLSGDSEDIQSVSIDVASQSDQTIVKGTPVQSNNCEKGSPIVSVGILKDSDPKYDEAKDQKLSTNAKIRLAGQWFIDTHSSENDKISEASQPSFSGLSDDEAKDIKLLLTLLDSAEKTGQRQFDHATKLIESCNYTSSAEGNAIERLVYYFSEAIREKINRETGTSAHDRLDKFHMFDVQEALMSVDASITSFHHRHPLSRICQISVVDTIIENVKKARKIHVIDLQIRNGMKYIAMLQALATHYNRHLEHVKITAIGTIAESKIKDTGRRLDDFAKSMNIPFTFKIVMVADVLDLNIDLLELNDDEEVAVYAPVFLSGLIVKPNDLEYLMGVIRKINPCITVIAEIEANHTSPAFAHRFIEALFFYGALFDSMSYCLANDDPSRRVSESVFLGQTIRNIVAADGDERTIRHISVDVWRTYFARFGMVEIELSTESLSEAKLLIDSLDCESCCSIRVHGRCLLIDWKDIPIFSVSAWKFV</sequence>
<keyword evidence="6" id="KW-1185">Reference proteome</keyword>
<evidence type="ECO:0000256" key="2">
    <source>
        <dbReference type="ARBA" id="ARBA00023163"/>
    </source>
</evidence>
<comment type="similarity">
    <text evidence="3">Belongs to the GRAS family.</text>
</comment>
<feature type="region of interest" description="Leucine repeat II (LRII)" evidence="3">
    <location>
        <begin position="838"/>
        <end position="870"/>
    </location>
</feature>
<feature type="region of interest" description="Leucine repeat II (LRII)" evidence="3">
    <location>
        <begin position="299"/>
        <end position="331"/>
    </location>
</feature>
<dbReference type="EMBL" id="OX465082">
    <property type="protein sequence ID" value="CAI9289308.1"/>
    <property type="molecule type" value="Genomic_DNA"/>
</dbReference>
<dbReference type="InterPro" id="IPR005202">
    <property type="entry name" value="TF_GRAS"/>
</dbReference>
<accession>A0AA35ZBV9</accession>
<dbReference type="Pfam" id="PF03514">
    <property type="entry name" value="GRAS"/>
    <property type="match status" value="2"/>
</dbReference>
<feature type="region of interest" description="SAW" evidence="3">
    <location>
        <begin position="973"/>
        <end position="1049"/>
    </location>
</feature>
<dbReference type="PANTHER" id="PTHR31636">
    <property type="entry name" value="OSJNBA0084A10.13 PROTEIN-RELATED"/>
    <property type="match status" value="1"/>
</dbReference>
<evidence type="ECO:0000313" key="5">
    <source>
        <dbReference type="EMBL" id="CAI9289308.1"/>
    </source>
</evidence>
<feature type="short sequence motif" description="VHIID" evidence="3">
    <location>
        <begin position="253"/>
        <end position="257"/>
    </location>
</feature>
<comment type="caution">
    <text evidence="3">Lacks conserved residue(s) required for the propagation of feature annotation.</text>
</comment>
<evidence type="ECO:0000313" key="6">
    <source>
        <dbReference type="Proteomes" id="UP001177003"/>
    </source>
</evidence>
<dbReference type="PROSITE" id="PS50985">
    <property type="entry name" value="GRAS"/>
    <property type="match status" value="2"/>
</dbReference>
<dbReference type="AlphaFoldDB" id="A0AA35ZBV9"/>
<dbReference type="Proteomes" id="UP001177003">
    <property type="component" value="Chromosome 6"/>
</dbReference>
<protein>
    <recommendedName>
        <fullName evidence="7">DELLA protein</fullName>
    </recommendedName>
</protein>
<evidence type="ECO:0000256" key="4">
    <source>
        <dbReference type="SAM" id="MobiDB-lite"/>
    </source>
</evidence>
<gene>
    <name evidence="5" type="ORF">LSALG_LOCUS28552</name>
</gene>
<name>A0AA35ZBV9_LACSI</name>
<evidence type="ECO:0008006" key="7">
    <source>
        <dbReference type="Google" id="ProtNLM"/>
    </source>
</evidence>
<organism evidence="5 6">
    <name type="scientific">Lactuca saligna</name>
    <name type="common">Willowleaf lettuce</name>
    <dbReference type="NCBI Taxonomy" id="75948"/>
    <lineage>
        <taxon>Eukaryota</taxon>
        <taxon>Viridiplantae</taxon>
        <taxon>Streptophyta</taxon>
        <taxon>Embryophyta</taxon>
        <taxon>Tracheophyta</taxon>
        <taxon>Spermatophyta</taxon>
        <taxon>Magnoliopsida</taxon>
        <taxon>eudicotyledons</taxon>
        <taxon>Gunneridae</taxon>
        <taxon>Pentapetalae</taxon>
        <taxon>asterids</taxon>
        <taxon>campanulids</taxon>
        <taxon>Asterales</taxon>
        <taxon>Asteraceae</taxon>
        <taxon>Cichorioideae</taxon>
        <taxon>Cichorieae</taxon>
        <taxon>Lactucinae</taxon>
        <taxon>Lactuca</taxon>
    </lineage>
</organism>
<feature type="region of interest" description="Disordered" evidence="4">
    <location>
        <begin position="69"/>
        <end position="91"/>
    </location>
</feature>